<evidence type="ECO:0000313" key="2">
    <source>
        <dbReference type="Proteomes" id="UP001601444"/>
    </source>
</evidence>
<dbReference type="EMBL" id="JBIAMX010000016">
    <property type="protein sequence ID" value="MFF0545750.1"/>
    <property type="molecule type" value="Genomic_DNA"/>
</dbReference>
<gene>
    <name evidence="1" type="ORF">ACFYTF_23205</name>
</gene>
<proteinExistence type="predicted"/>
<accession>A0ABW6PTJ7</accession>
<sequence length="58" mass="6995">MRETFWRSPESRRMRRDMLSDVRGLAVDCGLMNPVSARLWRMLRVDGRPSRYRSEPVR</sequence>
<evidence type="ECO:0000313" key="1">
    <source>
        <dbReference type="EMBL" id="MFF0545750.1"/>
    </source>
</evidence>
<name>A0ABW6PTJ7_9NOCA</name>
<keyword evidence="2" id="KW-1185">Reference proteome</keyword>
<dbReference type="Proteomes" id="UP001601444">
    <property type="component" value="Unassembled WGS sequence"/>
</dbReference>
<reference evidence="1 2" key="1">
    <citation type="submission" date="2024-10" db="EMBL/GenBank/DDBJ databases">
        <title>The Natural Products Discovery Center: Release of the First 8490 Sequenced Strains for Exploring Actinobacteria Biosynthetic Diversity.</title>
        <authorList>
            <person name="Kalkreuter E."/>
            <person name="Kautsar S.A."/>
            <person name="Yang D."/>
            <person name="Bader C.D."/>
            <person name="Teijaro C.N."/>
            <person name="Fluegel L."/>
            <person name="Davis C.M."/>
            <person name="Simpson J.R."/>
            <person name="Lauterbach L."/>
            <person name="Steele A.D."/>
            <person name="Gui C."/>
            <person name="Meng S."/>
            <person name="Li G."/>
            <person name="Viehrig K."/>
            <person name="Ye F."/>
            <person name="Su P."/>
            <person name="Kiefer A.F."/>
            <person name="Nichols A."/>
            <person name="Cepeda A.J."/>
            <person name="Yan W."/>
            <person name="Fan B."/>
            <person name="Jiang Y."/>
            <person name="Adhikari A."/>
            <person name="Zheng C.-J."/>
            <person name="Schuster L."/>
            <person name="Cowan T.M."/>
            <person name="Smanski M.J."/>
            <person name="Chevrette M.G."/>
            <person name="De Carvalho L.P.S."/>
            <person name="Shen B."/>
        </authorList>
    </citation>
    <scope>NUCLEOTIDE SEQUENCE [LARGE SCALE GENOMIC DNA]</scope>
    <source>
        <strain evidence="1 2">NPDC004045</strain>
    </source>
</reference>
<evidence type="ECO:0008006" key="3">
    <source>
        <dbReference type="Google" id="ProtNLM"/>
    </source>
</evidence>
<organism evidence="1 2">
    <name type="scientific">Nocardia thailandica</name>
    <dbReference type="NCBI Taxonomy" id="257275"/>
    <lineage>
        <taxon>Bacteria</taxon>
        <taxon>Bacillati</taxon>
        <taxon>Actinomycetota</taxon>
        <taxon>Actinomycetes</taxon>
        <taxon>Mycobacteriales</taxon>
        <taxon>Nocardiaceae</taxon>
        <taxon>Nocardia</taxon>
    </lineage>
</organism>
<protein>
    <recommendedName>
        <fullName evidence="3">Transcriptional regulator</fullName>
    </recommendedName>
</protein>
<comment type="caution">
    <text evidence="1">The sequence shown here is derived from an EMBL/GenBank/DDBJ whole genome shotgun (WGS) entry which is preliminary data.</text>
</comment>
<dbReference type="RefSeq" id="WP_387702179.1">
    <property type="nucleotide sequence ID" value="NZ_JBIAMX010000016.1"/>
</dbReference>